<evidence type="ECO:0000313" key="1">
    <source>
        <dbReference type="EMBL" id="KAJ8675067.1"/>
    </source>
</evidence>
<gene>
    <name evidence="1" type="ORF">QAD02_010853</name>
</gene>
<reference evidence="1" key="1">
    <citation type="submission" date="2023-04" db="EMBL/GenBank/DDBJ databases">
        <title>A chromosome-level genome assembly of the parasitoid wasp Eretmocerus hayati.</title>
        <authorList>
            <person name="Zhong Y."/>
            <person name="Liu S."/>
            <person name="Liu Y."/>
        </authorList>
    </citation>
    <scope>NUCLEOTIDE SEQUENCE</scope>
    <source>
        <strain evidence="1">ZJU_SS_LIU_2023</strain>
    </source>
</reference>
<evidence type="ECO:0000313" key="2">
    <source>
        <dbReference type="Proteomes" id="UP001239111"/>
    </source>
</evidence>
<protein>
    <submittedName>
        <fullName evidence="1">Uncharacterized protein</fullName>
    </submittedName>
</protein>
<comment type="caution">
    <text evidence="1">The sequence shown here is derived from an EMBL/GenBank/DDBJ whole genome shotgun (WGS) entry which is preliminary data.</text>
</comment>
<keyword evidence="2" id="KW-1185">Reference proteome</keyword>
<name>A0ACC2NVA4_9HYME</name>
<proteinExistence type="predicted"/>
<accession>A0ACC2NVA4</accession>
<dbReference type="EMBL" id="CM056742">
    <property type="protein sequence ID" value="KAJ8675067.1"/>
    <property type="molecule type" value="Genomic_DNA"/>
</dbReference>
<sequence length="375" mass="43149">MLGSRSDLRIGIIKSSENSDTKTELQEIIDFIDKKNPFVRGKNLIIIMNGENTTHESALRFGWNKKFLDLSIIEYVSADKCEKFDLQSVNESGHRLFMHVYNPFLELYSKMVLTPDTPIFPDKSRNLHGFPLKQYSPEETEFLKAILEMDQTFAEILNLRKTYVYTNEELDTTVHNDLQSEKIDYIIGLHILQYDQLCNWTRCWEASSYLVHLDLGKSANFHAMVYQYTPPEADIPISSAITMEIILIIGAIFSIFARFLKLDAKNCTVPKTVRIILGASGVLQSPSRPSQIIFTMALFAVSGLISIYFNDDMISIVLGQKSFLNIKSFEDLLNSDLKVFMTDSTKYIFLNSTHREILIWKFSLVKIKYLSRIRV</sequence>
<organism evidence="1 2">
    <name type="scientific">Eretmocerus hayati</name>
    <dbReference type="NCBI Taxonomy" id="131215"/>
    <lineage>
        <taxon>Eukaryota</taxon>
        <taxon>Metazoa</taxon>
        <taxon>Ecdysozoa</taxon>
        <taxon>Arthropoda</taxon>
        <taxon>Hexapoda</taxon>
        <taxon>Insecta</taxon>
        <taxon>Pterygota</taxon>
        <taxon>Neoptera</taxon>
        <taxon>Endopterygota</taxon>
        <taxon>Hymenoptera</taxon>
        <taxon>Apocrita</taxon>
        <taxon>Proctotrupomorpha</taxon>
        <taxon>Chalcidoidea</taxon>
        <taxon>Aphelinidae</taxon>
        <taxon>Aphelininae</taxon>
        <taxon>Eretmocerus</taxon>
    </lineage>
</organism>
<dbReference type="Proteomes" id="UP001239111">
    <property type="component" value="Chromosome 2"/>
</dbReference>